<dbReference type="AlphaFoldDB" id="A0A6D2J0H6"/>
<feature type="compositionally biased region" description="Basic and acidic residues" evidence="1">
    <location>
        <begin position="133"/>
        <end position="145"/>
    </location>
</feature>
<evidence type="ECO:0000313" key="2">
    <source>
        <dbReference type="EMBL" id="CAA7036449.1"/>
    </source>
</evidence>
<evidence type="ECO:0000256" key="1">
    <source>
        <dbReference type="SAM" id="MobiDB-lite"/>
    </source>
</evidence>
<name>A0A6D2J0H6_9BRAS</name>
<dbReference type="Proteomes" id="UP000467841">
    <property type="component" value="Unassembled WGS sequence"/>
</dbReference>
<keyword evidence="3" id="KW-1185">Reference proteome</keyword>
<sequence length="185" mass="21738">MVGLKRNVKLCMSLKDVCKLIHKLLSEHLHREEKELWGLFRNWFTIEEPEKIIAHMLGRISGEILQDMIPWLMKRKQRKQIRTQLRIQIHRILSGNISLKELLLMKTEGAFAATSMEGLETNFMNKPLGEAGPNKKVEVDNKDEKDQKLQEMSHEFIYLQEKKLLQETLKYPKLLRLASTEGMFP</sequence>
<accession>A0A6D2J0H6</accession>
<organism evidence="2 3">
    <name type="scientific">Microthlaspi erraticum</name>
    <dbReference type="NCBI Taxonomy" id="1685480"/>
    <lineage>
        <taxon>Eukaryota</taxon>
        <taxon>Viridiplantae</taxon>
        <taxon>Streptophyta</taxon>
        <taxon>Embryophyta</taxon>
        <taxon>Tracheophyta</taxon>
        <taxon>Spermatophyta</taxon>
        <taxon>Magnoliopsida</taxon>
        <taxon>eudicotyledons</taxon>
        <taxon>Gunneridae</taxon>
        <taxon>Pentapetalae</taxon>
        <taxon>rosids</taxon>
        <taxon>malvids</taxon>
        <taxon>Brassicales</taxon>
        <taxon>Brassicaceae</taxon>
        <taxon>Coluteocarpeae</taxon>
        <taxon>Microthlaspi</taxon>
    </lineage>
</organism>
<protein>
    <recommendedName>
        <fullName evidence="4">Hemerythrin-like domain-containing protein</fullName>
    </recommendedName>
</protein>
<gene>
    <name evidence="2" type="ORF">MERR_LOCUS23684</name>
</gene>
<feature type="region of interest" description="Disordered" evidence="1">
    <location>
        <begin position="126"/>
        <end position="145"/>
    </location>
</feature>
<evidence type="ECO:0000313" key="3">
    <source>
        <dbReference type="Proteomes" id="UP000467841"/>
    </source>
</evidence>
<reference evidence="2" key="1">
    <citation type="submission" date="2020-01" db="EMBL/GenBank/DDBJ databases">
        <authorList>
            <person name="Mishra B."/>
        </authorList>
    </citation>
    <scope>NUCLEOTIDE SEQUENCE [LARGE SCALE GENOMIC DNA]</scope>
</reference>
<comment type="caution">
    <text evidence="2">The sequence shown here is derived from an EMBL/GenBank/DDBJ whole genome shotgun (WGS) entry which is preliminary data.</text>
</comment>
<evidence type="ECO:0008006" key="4">
    <source>
        <dbReference type="Google" id="ProtNLM"/>
    </source>
</evidence>
<dbReference type="EMBL" id="CACVBM020001163">
    <property type="protein sequence ID" value="CAA7036449.1"/>
    <property type="molecule type" value="Genomic_DNA"/>
</dbReference>
<proteinExistence type="predicted"/>